<evidence type="ECO:0000256" key="1">
    <source>
        <dbReference type="SAM" id="SignalP"/>
    </source>
</evidence>
<dbReference type="InterPro" id="IPR012336">
    <property type="entry name" value="Thioredoxin-like_fold"/>
</dbReference>
<protein>
    <submittedName>
        <fullName evidence="3">Thioredoxin domain-containing protein</fullName>
    </submittedName>
</protein>
<keyword evidence="1" id="KW-0732">Signal</keyword>
<comment type="caution">
    <text evidence="3">The sequence shown here is derived from an EMBL/GenBank/DDBJ whole genome shotgun (WGS) entry which is preliminary data.</text>
</comment>
<dbReference type="PROSITE" id="PS51257">
    <property type="entry name" value="PROKAR_LIPOPROTEIN"/>
    <property type="match status" value="1"/>
</dbReference>
<dbReference type="InterPro" id="IPR036249">
    <property type="entry name" value="Thioredoxin-like_sf"/>
</dbReference>
<dbReference type="SUPFAM" id="SSF52833">
    <property type="entry name" value="Thioredoxin-like"/>
    <property type="match status" value="1"/>
</dbReference>
<evidence type="ECO:0000313" key="4">
    <source>
        <dbReference type="Proteomes" id="UP001343492"/>
    </source>
</evidence>
<feature type="signal peptide" evidence="1">
    <location>
        <begin position="1"/>
        <end position="29"/>
    </location>
</feature>
<accession>A0ABU7GDM8</accession>
<organism evidence="3 4">
    <name type="scientific">Altererythrobacter litoralis</name>
    <dbReference type="NCBI Taxonomy" id="3113904"/>
    <lineage>
        <taxon>Bacteria</taxon>
        <taxon>Pseudomonadati</taxon>
        <taxon>Pseudomonadota</taxon>
        <taxon>Alphaproteobacteria</taxon>
        <taxon>Sphingomonadales</taxon>
        <taxon>Erythrobacteraceae</taxon>
        <taxon>Altererythrobacter</taxon>
    </lineage>
</organism>
<dbReference type="Pfam" id="PF13462">
    <property type="entry name" value="Thioredoxin_4"/>
    <property type="match status" value="1"/>
</dbReference>
<keyword evidence="4" id="KW-1185">Reference proteome</keyword>
<feature type="domain" description="Thioredoxin-like fold" evidence="2">
    <location>
        <begin position="59"/>
        <end position="243"/>
    </location>
</feature>
<reference evidence="3 4" key="1">
    <citation type="submission" date="2024-01" db="EMBL/GenBank/DDBJ databases">
        <title>The genome sequence of Erythrobacteraceae sp. strain 1XM1-14.</title>
        <authorList>
            <person name="Liu Y."/>
        </authorList>
    </citation>
    <scope>NUCLEOTIDE SEQUENCE [LARGE SCALE GENOMIC DNA]</scope>
    <source>
        <strain evidence="3 4">1XM1-14</strain>
    </source>
</reference>
<dbReference type="Proteomes" id="UP001343492">
    <property type="component" value="Unassembled WGS sequence"/>
</dbReference>
<dbReference type="Gene3D" id="1.10.40.110">
    <property type="match status" value="1"/>
</dbReference>
<proteinExistence type="predicted"/>
<feature type="chain" id="PRO_5045530350" evidence="1">
    <location>
        <begin position="30"/>
        <end position="249"/>
    </location>
</feature>
<sequence length="249" mass="26235">MTISRRILTSSLAAGLALALAACSGTEEADETLAGEPIAAIPAPDGQAWTEMVTVTPEDGYLVGNPNAPIKLIEYASHTCGHCAEFSANGSPQLKKQYVSTGVVSLELRNLVRDPLDLTIAALVRCGQPQNMMPLADQAWASIDAIFDNANRNGAALEAAAQLPPEQRFVGIAQATGLIDFFAARGLSSEQARTCLSDNAKVEAIAARSQQQGTELNVTGTPTFFLNGRKLDVNTWAALEPILQTAGAR</sequence>
<name>A0ABU7GDM8_9SPHN</name>
<dbReference type="RefSeq" id="WP_354144310.1">
    <property type="nucleotide sequence ID" value="NZ_JAZDQV010000004.1"/>
</dbReference>
<gene>
    <name evidence="3" type="ORF">VRS74_05840</name>
</gene>
<dbReference type="EMBL" id="JAZDQV010000004">
    <property type="protein sequence ID" value="MEE1877204.1"/>
    <property type="molecule type" value="Genomic_DNA"/>
</dbReference>
<dbReference type="Gene3D" id="3.40.30.10">
    <property type="entry name" value="Glutaredoxin"/>
    <property type="match status" value="1"/>
</dbReference>
<dbReference type="CDD" id="cd02972">
    <property type="entry name" value="DsbA_family"/>
    <property type="match status" value="1"/>
</dbReference>
<evidence type="ECO:0000259" key="2">
    <source>
        <dbReference type="Pfam" id="PF13462"/>
    </source>
</evidence>
<evidence type="ECO:0000313" key="3">
    <source>
        <dbReference type="EMBL" id="MEE1877204.1"/>
    </source>
</evidence>